<protein>
    <recommendedName>
        <fullName evidence="1">GST N-terminal domain-containing protein</fullName>
    </recommendedName>
</protein>
<dbReference type="PROSITE" id="PS50404">
    <property type="entry name" value="GST_NTER"/>
    <property type="match status" value="1"/>
</dbReference>
<dbReference type="Gene3D" id="1.20.1050.10">
    <property type="match status" value="1"/>
</dbReference>
<dbReference type="InterPro" id="IPR054416">
    <property type="entry name" value="GST_UstS-like_C"/>
</dbReference>
<feature type="domain" description="GST N-terminal" evidence="1">
    <location>
        <begin position="10"/>
        <end position="100"/>
    </location>
</feature>
<keyword evidence="3" id="KW-1185">Reference proteome</keyword>
<evidence type="ECO:0000313" key="2">
    <source>
        <dbReference type="EMBL" id="KAG5649628.1"/>
    </source>
</evidence>
<dbReference type="InterPro" id="IPR004045">
    <property type="entry name" value="Glutathione_S-Trfase_N"/>
</dbReference>
<dbReference type="Gene3D" id="3.40.30.10">
    <property type="entry name" value="Glutaredoxin"/>
    <property type="match status" value="1"/>
</dbReference>
<dbReference type="Proteomes" id="UP000717328">
    <property type="component" value="Unassembled WGS sequence"/>
</dbReference>
<comment type="caution">
    <text evidence="2">The sequence shown here is derived from an EMBL/GenBank/DDBJ whole genome shotgun (WGS) entry which is preliminary data.</text>
</comment>
<dbReference type="SUPFAM" id="SSF52833">
    <property type="entry name" value="Thioredoxin-like"/>
    <property type="match status" value="1"/>
</dbReference>
<dbReference type="EMBL" id="JABCKI010000825">
    <property type="protein sequence ID" value="KAG5649628.1"/>
    <property type="molecule type" value="Genomic_DNA"/>
</dbReference>
<dbReference type="Pfam" id="PF22041">
    <property type="entry name" value="GST_C_7"/>
    <property type="match status" value="1"/>
</dbReference>
<organism evidence="2 3">
    <name type="scientific">Sphagnurus paluster</name>
    <dbReference type="NCBI Taxonomy" id="117069"/>
    <lineage>
        <taxon>Eukaryota</taxon>
        <taxon>Fungi</taxon>
        <taxon>Dikarya</taxon>
        <taxon>Basidiomycota</taxon>
        <taxon>Agaricomycotina</taxon>
        <taxon>Agaricomycetes</taxon>
        <taxon>Agaricomycetidae</taxon>
        <taxon>Agaricales</taxon>
        <taxon>Tricholomatineae</taxon>
        <taxon>Lyophyllaceae</taxon>
        <taxon>Sphagnurus</taxon>
    </lineage>
</organism>
<dbReference type="AlphaFoldDB" id="A0A9P7GGK3"/>
<dbReference type="Pfam" id="PF13409">
    <property type="entry name" value="GST_N_2"/>
    <property type="match status" value="1"/>
</dbReference>
<dbReference type="InterPro" id="IPR050983">
    <property type="entry name" value="GST_Omega/HSP26"/>
</dbReference>
<dbReference type="PANTHER" id="PTHR43968:SF6">
    <property type="entry name" value="GLUTATHIONE S-TRANSFERASE OMEGA"/>
    <property type="match status" value="1"/>
</dbReference>
<dbReference type="OrthoDB" id="4951845at2759"/>
<dbReference type="InterPro" id="IPR036249">
    <property type="entry name" value="Thioredoxin-like_sf"/>
</dbReference>
<name>A0A9P7GGK3_9AGAR</name>
<evidence type="ECO:0000313" key="3">
    <source>
        <dbReference type="Proteomes" id="UP000717328"/>
    </source>
</evidence>
<gene>
    <name evidence="2" type="ORF">H0H81_002785</name>
</gene>
<proteinExistence type="predicted"/>
<sequence length="250" mass="27894">MSAKITLYDIPGRVAGGAWSPSTWKTRYALNFKGIPFDTIWVEFPDIEAISRKLGTLPTSHRNGKPRYTLPAIHDPNTSTPLAESALIAEYLDSAYPDTPKLFPPGTRPLQYAFIDAFMSHLDALWQFTTPATHAILNPPSQAHVRRTREVAFGRKLEEIAPTGAAAEEEWAKVKSGLEIVAGWQDKGKNDGSFFLGKEPVFVDFAVASFLMFMKKIWGEDSSQWRDISSWSGGRWGTLLKALEKYETAL</sequence>
<reference evidence="2" key="1">
    <citation type="submission" date="2021-02" db="EMBL/GenBank/DDBJ databases">
        <authorList>
            <person name="Nieuwenhuis M."/>
            <person name="Van De Peppel L.J.J."/>
        </authorList>
    </citation>
    <scope>NUCLEOTIDE SEQUENCE</scope>
    <source>
        <strain evidence="2">D49</strain>
    </source>
</reference>
<dbReference type="GO" id="GO:0005737">
    <property type="term" value="C:cytoplasm"/>
    <property type="evidence" value="ECO:0007669"/>
    <property type="project" value="TreeGrafter"/>
</dbReference>
<reference evidence="2" key="2">
    <citation type="submission" date="2021-10" db="EMBL/GenBank/DDBJ databases">
        <title>Phylogenomics reveals ancestral predisposition of the termite-cultivated fungus Termitomyces towards a domesticated lifestyle.</title>
        <authorList>
            <person name="Auxier B."/>
            <person name="Grum-Grzhimaylo A."/>
            <person name="Cardenas M.E."/>
            <person name="Lodge J.D."/>
            <person name="Laessoe T."/>
            <person name="Pedersen O."/>
            <person name="Smith M.E."/>
            <person name="Kuyper T.W."/>
            <person name="Franco-Molano E.A."/>
            <person name="Baroni T.J."/>
            <person name="Aanen D.K."/>
        </authorList>
    </citation>
    <scope>NUCLEOTIDE SEQUENCE</scope>
    <source>
        <strain evidence="2">D49</strain>
    </source>
</reference>
<dbReference type="PANTHER" id="PTHR43968">
    <property type="match status" value="1"/>
</dbReference>
<evidence type="ECO:0000259" key="1">
    <source>
        <dbReference type="PROSITE" id="PS50404"/>
    </source>
</evidence>
<accession>A0A9P7GGK3</accession>